<keyword evidence="5" id="KW-0159">Chromosome partition</keyword>
<evidence type="ECO:0000256" key="2">
    <source>
        <dbReference type="ARBA" id="ARBA00008585"/>
    </source>
</evidence>
<proteinExistence type="inferred from homology"/>
<evidence type="ECO:0000256" key="3">
    <source>
        <dbReference type="ARBA" id="ARBA00022618"/>
    </source>
</evidence>
<dbReference type="GO" id="GO:0007064">
    <property type="term" value="P:mitotic sister chromatid cohesion"/>
    <property type="evidence" value="ECO:0007669"/>
    <property type="project" value="InterPro"/>
</dbReference>
<comment type="subcellular location">
    <subcellularLocation>
        <location evidence="1">Nucleus</location>
    </subcellularLocation>
</comment>
<gene>
    <name evidence="8" type="ORF">DV451_001232</name>
</gene>
<protein>
    <recommendedName>
        <fullName evidence="10">Cohesin loading factor</fullName>
    </recommendedName>
</protein>
<evidence type="ECO:0000313" key="8">
    <source>
        <dbReference type="EMBL" id="KAF5103751.1"/>
    </source>
</evidence>
<dbReference type="InterPro" id="IPR019440">
    <property type="entry name" value="MAU2"/>
</dbReference>
<keyword evidence="6" id="KW-0539">Nucleus</keyword>
<dbReference type="Pfam" id="PF10345">
    <property type="entry name" value="Cohesin_load"/>
    <property type="match status" value="2"/>
</dbReference>
<dbReference type="AlphaFoldDB" id="A0A9P5G9M7"/>
<keyword evidence="7" id="KW-0131">Cell cycle</keyword>
<name>A0A9P5G9M7_GEOCN</name>
<accession>A0A9P5G9M7</accession>
<dbReference type="GO" id="GO:0005634">
    <property type="term" value="C:nucleus"/>
    <property type="evidence" value="ECO:0007669"/>
    <property type="project" value="UniProtKB-SubCell"/>
</dbReference>
<evidence type="ECO:0000256" key="4">
    <source>
        <dbReference type="ARBA" id="ARBA00022776"/>
    </source>
</evidence>
<dbReference type="EMBL" id="QQZK01000018">
    <property type="protein sequence ID" value="KAF5103751.1"/>
    <property type="molecule type" value="Genomic_DNA"/>
</dbReference>
<keyword evidence="3" id="KW-0132">Cell division</keyword>
<dbReference type="Proteomes" id="UP000750522">
    <property type="component" value="Unassembled WGS sequence"/>
</dbReference>
<reference evidence="8" key="2">
    <citation type="submission" date="2020-01" db="EMBL/GenBank/DDBJ databases">
        <authorList>
            <person name="Perkins V."/>
            <person name="Lessard M.-H."/>
            <person name="Dugat-Bony E."/>
            <person name="Frenette M."/>
            <person name="Labrie S."/>
        </authorList>
    </citation>
    <scope>NUCLEOTIDE SEQUENCE</scope>
    <source>
        <strain evidence="8">LMA-70</strain>
    </source>
</reference>
<dbReference type="GO" id="GO:0051301">
    <property type="term" value="P:cell division"/>
    <property type="evidence" value="ECO:0007669"/>
    <property type="project" value="UniProtKB-KW"/>
</dbReference>
<keyword evidence="4" id="KW-0498">Mitosis</keyword>
<sequence length="605" mass="67778">MNTDINTDNTLNFQRFSSLHLTFFPLANEFLRTAHTMSWGLVSGVHDITMYHKLVSAAIGCLLAILREPNLPAHVEIQTRLKLASLLIEETENATEADSVLAKGLAVAVKSNHHALTLRLKYATVLAMARSSQRGALRLLDSTLEEAAMVGVSAIDTIYSLQFLRISILLASAGDGTNNNVGDYTRGIQELANLENQREVQKQVAALAYVMHALKLIQAGKTTEASALLISVTEIEQQVSMDMTYNTSHGPASSTLSINWLSLVEARILASLVTGIAKLRSAPEDDARVARQHLQHALEMVRSELQWKSATPEQQQRGEYPETPLLSLAAAKAHKDQLRLLQCYTLFYLAIESFMLSQWTDSGNLQELLQTAQLLPPELNEQFLPLTFYLSGVFFQASGNVHNAIQFFLKIRSHVRSERNELYLLATINLVSLLEAPEQRSYNTFKMVPIEDHNNSTGTTTPSGYFRAQLKRLLIEADYPNPMLKWAYELLDYAYEVLPRGEEVPIQNKLSALLKYAMTLNCFQLGSIVAYLGAPRAEPVERRLALAQKGLNDAFRTHDAVWSWMNGLFLEEQLRVRGDAQTAQLQAQHNRQFKTLVESRLNRVD</sequence>
<organism evidence="8 9">
    <name type="scientific">Geotrichum candidum</name>
    <name type="common">Oospora lactis</name>
    <name type="synonym">Dipodascus geotrichum</name>
    <dbReference type="NCBI Taxonomy" id="1173061"/>
    <lineage>
        <taxon>Eukaryota</taxon>
        <taxon>Fungi</taxon>
        <taxon>Dikarya</taxon>
        <taxon>Ascomycota</taxon>
        <taxon>Saccharomycotina</taxon>
        <taxon>Dipodascomycetes</taxon>
        <taxon>Dipodascales</taxon>
        <taxon>Dipodascaceae</taxon>
        <taxon>Geotrichum</taxon>
    </lineage>
</organism>
<evidence type="ECO:0000256" key="5">
    <source>
        <dbReference type="ARBA" id="ARBA00022829"/>
    </source>
</evidence>
<dbReference type="PANTHER" id="PTHR21394">
    <property type="entry name" value="MAU2 CHROMATID COHESION FACTOR HOMOLOG"/>
    <property type="match status" value="1"/>
</dbReference>
<evidence type="ECO:0000256" key="6">
    <source>
        <dbReference type="ARBA" id="ARBA00023242"/>
    </source>
</evidence>
<evidence type="ECO:0000313" key="9">
    <source>
        <dbReference type="Proteomes" id="UP000750522"/>
    </source>
</evidence>
<evidence type="ECO:0000256" key="7">
    <source>
        <dbReference type="ARBA" id="ARBA00023306"/>
    </source>
</evidence>
<reference evidence="8" key="1">
    <citation type="journal article" date="2020" name="Front. Microbiol.">
        <title>Phenotypic and Genetic Characterization of the Cheese Ripening Yeast Geotrichum candidum.</title>
        <authorList>
            <person name="Perkins V."/>
            <person name="Vignola S."/>
            <person name="Lessard M.H."/>
            <person name="Plante P.L."/>
            <person name="Corbeil J."/>
            <person name="Dugat-Bony E."/>
            <person name="Frenette M."/>
            <person name="Labrie S."/>
        </authorList>
    </citation>
    <scope>NUCLEOTIDE SEQUENCE</scope>
    <source>
        <strain evidence="8">LMA-70</strain>
    </source>
</reference>
<evidence type="ECO:0000256" key="1">
    <source>
        <dbReference type="ARBA" id="ARBA00004123"/>
    </source>
</evidence>
<comment type="caution">
    <text evidence="8">The sequence shown here is derived from an EMBL/GenBank/DDBJ whole genome shotgun (WGS) entry which is preliminary data.</text>
</comment>
<dbReference type="GO" id="GO:0007059">
    <property type="term" value="P:chromosome segregation"/>
    <property type="evidence" value="ECO:0007669"/>
    <property type="project" value="UniProtKB-KW"/>
</dbReference>
<evidence type="ECO:0008006" key="10">
    <source>
        <dbReference type="Google" id="ProtNLM"/>
    </source>
</evidence>
<comment type="similarity">
    <text evidence="2">Belongs to the SCC4/mau-2 family.</text>
</comment>